<evidence type="ECO:0000313" key="1">
    <source>
        <dbReference type="EMBL" id="TKR88040.1"/>
    </source>
</evidence>
<organism evidence="1 2">
    <name type="scientific">Steinernema carpocapsae</name>
    <name type="common">Entomopathogenic nematode</name>
    <dbReference type="NCBI Taxonomy" id="34508"/>
    <lineage>
        <taxon>Eukaryota</taxon>
        <taxon>Metazoa</taxon>
        <taxon>Ecdysozoa</taxon>
        <taxon>Nematoda</taxon>
        <taxon>Chromadorea</taxon>
        <taxon>Rhabditida</taxon>
        <taxon>Tylenchina</taxon>
        <taxon>Panagrolaimomorpha</taxon>
        <taxon>Strongyloidoidea</taxon>
        <taxon>Steinernematidae</taxon>
        <taxon>Steinernema</taxon>
    </lineage>
</organism>
<reference evidence="1 2" key="1">
    <citation type="journal article" date="2015" name="Genome Biol.">
        <title>Comparative genomics of Steinernema reveals deeply conserved gene regulatory networks.</title>
        <authorList>
            <person name="Dillman A.R."/>
            <person name="Macchietto M."/>
            <person name="Porter C.F."/>
            <person name="Rogers A."/>
            <person name="Williams B."/>
            <person name="Antoshechkin I."/>
            <person name="Lee M.M."/>
            <person name="Goodwin Z."/>
            <person name="Lu X."/>
            <person name="Lewis E.E."/>
            <person name="Goodrich-Blair H."/>
            <person name="Stock S.P."/>
            <person name="Adams B.J."/>
            <person name="Sternberg P.W."/>
            <person name="Mortazavi A."/>
        </authorList>
    </citation>
    <scope>NUCLEOTIDE SEQUENCE [LARGE SCALE GENOMIC DNA]</scope>
    <source>
        <strain evidence="1 2">ALL</strain>
    </source>
</reference>
<dbReference type="AlphaFoldDB" id="A0A4U5NXE9"/>
<accession>A0A4U5NXE9</accession>
<gene>
    <name evidence="1" type="ORF">L596_012341</name>
</gene>
<protein>
    <submittedName>
        <fullName evidence="1">Uncharacterized protein</fullName>
    </submittedName>
</protein>
<comment type="caution">
    <text evidence="1">The sequence shown here is derived from an EMBL/GenBank/DDBJ whole genome shotgun (WGS) entry which is preliminary data.</text>
</comment>
<keyword evidence="2" id="KW-1185">Reference proteome</keyword>
<name>A0A4U5NXE9_STECR</name>
<dbReference type="Proteomes" id="UP000298663">
    <property type="component" value="Unassembled WGS sequence"/>
</dbReference>
<sequence length="69" mass="7995">MNLLQGWTTHTQKLSIHIKIITNIGNGKNKEINMIICDRSTPKITCRRTDRNKNCRNQQKMNFVAQVPS</sequence>
<dbReference type="EMBL" id="AZBU02000003">
    <property type="protein sequence ID" value="TKR88040.1"/>
    <property type="molecule type" value="Genomic_DNA"/>
</dbReference>
<evidence type="ECO:0000313" key="2">
    <source>
        <dbReference type="Proteomes" id="UP000298663"/>
    </source>
</evidence>
<reference evidence="1 2" key="2">
    <citation type="journal article" date="2019" name="G3 (Bethesda)">
        <title>Hybrid Assembly of the Genome of the Entomopathogenic Nematode Steinernema carpocapsae Identifies the X-Chromosome.</title>
        <authorList>
            <person name="Serra L."/>
            <person name="Macchietto M."/>
            <person name="Macias-Munoz A."/>
            <person name="McGill C.J."/>
            <person name="Rodriguez I.M."/>
            <person name="Rodriguez B."/>
            <person name="Murad R."/>
            <person name="Mortazavi A."/>
        </authorList>
    </citation>
    <scope>NUCLEOTIDE SEQUENCE [LARGE SCALE GENOMIC DNA]</scope>
    <source>
        <strain evidence="1 2">ALL</strain>
    </source>
</reference>
<proteinExistence type="predicted"/>